<dbReference type="InterPro" id="IPR052021">
    <property type="entry name" value="Type-I_RS_S_subunit"/>
</dbReference>
<name>A0ABX0GAD7_9RHOB</name>
<dbReference type="PANTHER" id="PTHR30408:SF12">
    <property type="entry name" value="TYPE I RESTRICTION ENZYME MJAVIII SPECIFICITY SUBUNIT"/>
    <property type="match status" value="1"/>
</dbReference>
<dbReference type="RefSeq" id="WP_207623829.1">
    <property type="nucleotide sequence ID" value="NZ_JAANHS010000011.1"/>
</dbReference>
<dbReference type="CDD" id="cd17252">
    <property type="entry name" value="RMtype1_S_EcoKI-TRD1-CR1_like"/>
    <property type="match status" value="1"/>
</dbReference>
<keyword evidence="4" id="KW-1185">Reference proteome</keyword>
<comment type="caution">
    <text evidence="3">The sequence shown here is derived from an EMBL/GenBank/DDBJ whole genome shotgun (WGS) entry which is preliminary data.</text>
</comment>
<sequence length="416" mass="45034">MREDPTIRIGDLADGVRGVSYRPEHLQEDFGRDRTVLLRSTNIQDGQLDFTSIQIVPSYLVKPAQAVGEGDLVVCMSNGSKALVGKAARYKGEYGAPLTVGAFCSVFHPKTESDSAFLRHVFQGEQFRRSIDIILSGSAINNLKNSDVQGISITGHGPAERAKIADVLDAIDDAVLETDVLIEKHEAIRLGLLDDLISIPGQIGSSDAPDTLARLVAAISSGCSVNADDRPPSAGEYGVLKTSAVGGGRFRPLESKAVWPREVSRLKCPVEAGLILFSRMNTPQLVGENAFVDQDHPGLFLPDRLWAVRVKEDDGILPEWVATILQTRQARAFITGEATGTSGSMKNIARNSLLRLPLRKLPHSDQVDAMKAVHALQAEIDALISEREKLASLRLGLRDDLLTGRKPVVAIREAAE</sequence>
<protein>
    <recommendedName>
        <fullName evidence="5">Type I restriction enzyme S subunit</fullName>
    </recommendedName>
</protein>
<keyword evidence="1" id="KW-0680">Restriction system</keyword>
<evidence type="ECO:0000313" key="4">
    <source>
        <dbReference type="Proteomes" id="UP001515660"/>
    </source>
</evidence>
<keyword evidence="2" id="KW-0238">DNA-binding</keyword>
<dbReference type="InterPro" id="IPR044946">
    <property type="entry name" value="Restrct_endonuc_typeI_TRD_sf"/>
</dbReference>
<evidence type="ECO:0000313" key="3">
    <source>
        <dbReference type="EMBL" id="NHB77823.1"/>
    </source>
</evidence>
<gene>
    <name evidence="3" type="ORF">G8O29_13960</name>
</gene>
<dbReference type="Gene3D" id="3.90.220.20">
    <property type="entry name" value="DNA methylase specificity domains"/>
    <property type="match status" value="2"/>
</dbReference>
<evidence type="ECO:0008006" key="5">
    <source>
        <dbReference type="Google" id="ProtNLM"/>
    </source>
</evidence>
<dbReference type="EMBL" id="JAANHS010000011">
    <property type="protein sequence ID" value="NHB77823.1"/>
    <property type="molecule type" value="Genomic_DNA"/>
</dbReference>
<organism evidence="3 4">
    <name type="scientific">Rhodobacter calidifons</name>
    <dbReference type="NCBI Taxonomy" id="2715277"/>
    <lineage>
        <taxon>Bacteria</taxon>
        <taxon>Pseudomonadati</taxon>
        <taxon>Pseudomonadota</taxon>
        <taxon>Alphaproteobacteria</taxon>
        <taxon>Rhodobacterales</taxon>
        <taxon>Rhodobacter group</taxon>
        <taxon>Rhodobacter</taxon>
    </lineage>
</organism>
<dbReference type="PANTHER" id="PTHR30408">
    <property type="entry name" value="TYPE-1 RESTRICTION ENZYME ECOKI SPECIFICITY PROTEIN"/>
    <property type="match status" value="1"/>
</dbReference>
<evidence type="ECO:0000256" key="1">
    <source>
        <dbReference type="ARBA" id="ARBA00022747"/>
    </source>
</evidence>
<proteinExistence type="predicted"/>
<accession>A0ABX0GAD7</accession>
<dbReference type="SUPFAM" id="SSF116734">
    <property type="entry name" value="DNA methylase specificity domain"/>
    <property type="match status" value="2"/>
</dbReference>
<reference evidence="3 4" key="1">
    <citation type="journal article" date="2022" name="Microorganisms">
        <title>Genome Sequence and Characterization of a Xanthorhodopsin-Containing, Aerobic Anoxygenic Phototrophic Rhodobacter Species, Isolated from Mesophilic Conditions at Yellowstone National Park.</title>
        <authorList>
            <person name="Kyndt J.A."/>
            <person name="Robertson S."/>
            <person name="Shoffstall I.B."/>
            <person name="Ramaley R.F."/>
            <person name="Meyer T.E."/>
        </authorList>
    </citation>
    <scope>NUCLEOTIDE SEQUENCE [LARGE SCALE GENOMIC DNA]</scope>
    <source>
        <strain evidence="3 4">M37P</strain>
    </source>
</reference>
<dbReference type="Proteomes" id="UP001515660">
    <property type="component" value="Unassembled WGS sequence"/>
</dbReference>
<evidence type="ECO:0000256" key="2">
    <source>
        <dbReference type="ARBA" id="ARBA00023125"/>
    </source>
</evidence>